<organism evidence="2 3">
    <name type="scientific">Conexibacter woesei (strain DSM 14684 / CCUG 47730 / CIP 108061 / JCM 11494 / NBRC 100937 / ID131577)</name>
    <dbReference type="NCBI Taxonomy" id="469383"/>
    <lineage>
        <taxon>Bacteria</taxon>
        <taxon>Bacillati</taxon>
        <taxon>Actinomycetota</taxon>
        <taxon>Thermoleophilia</taxon>
        <taxon>Solirubrobacterales</taxon>
        <taxon>Conexibacteraceae</taxon>
        <taxon>Conexibacter</taxon>
    </lineage>
</organism>
<protein>
    <submittedName>
        <fullName evidence="2">Uncharacterized protein</fullName>
    </submittedName>
</protein>
<evidence type="ECO:0000313" key="3">
    <source>
        <dbReference type="Proteomes" id="UP000008229"/>
    </source>
</evidence>
<evidence type="ECO:0000313" key="2">
    <source>
        <dbReference type="EMBL" id="ADB49238.1"/>
    </source>
</evidence>
<keyword evidence="1" id="KW-0732">Signal</keyword>
<evidence type="ECO:0000256" key="1">
    <source>
        <dbReference type="SAM" id="SignalP"/>
    </source>
</evidence>
<feature type="signal peptide" evidence="1">
    <location>
        <begin position="1"/>
        <end position="24"/>
    </location>
</feature>
<feature type="chain" id="PRO_5039416331" evidence="1">
    <location>
        <begin position="25"/>
        <end position="233"/>
    </location>
</feature>
<dbReference type="EMBL" id="CP001854">
    <property type="protein sequence ID" value="ADB49238.1"/>
    <property type="molecule type" value="Genomic_DNA"/>
</dbReference>
<dbReference type="KEGG" id="cwo:Cwoe_0805"/>
<dbReference type="HOGENOM" id="CLU_1188318_0_0_11"/>
<gene>
    <name evidence="2" type="ordered locus">Cwoe_0805</name>
</gene>
<dbReference type="AlphaFoldDB" id="D3FAG9"/>
<name>D3FAG9_CONWI</name>
<dbReference type="Proteomes" id="UP000008229">
    <property type="component" value="Chromosome"/>
</dbReference>
<reference evidence="3" key="2">
    <citation type="submission" date="2010-01" db="EMBL/GenBank/DDBJ databases">
        <title>The complete genome of Conexibacter woesei DSM 14684.</title>
        <authorList>
            <consortium name="US DOE Joint Genome Institute (JGI-PGF)"/>
            <person name="Lucas S."/>
            <person name="Copeland A."/>
            <person name="Lapidus A."/>
            <person name="Glavina del Rio T."/>
            <person name="Dalin E."/>
            <person name="Tice H."/>
            <person name="Bruce D."/>
            <person name="Goodwin L."/>
            <person name="Pitluck S."/>
            <person name="Kyrpides N."/>
            <person name="Mavromatis K."/>
            <person name="Ivanova N."/>
            <person name="Mikhailova N."/>
            <person name="Chertkov O."/>
            <person name="Brettin T."/>
            <person name="Detter J.C."/>
            <person name="Han C."/>
            <person name="Larimer F."/>
            <person name="Land M."/>
            <person name="Hauser L."/>
            <person name="Markowitz V."/>
            <person name="Cheng J.-F."/>
            <person name="Hugenholtz P."/>
            <person name="Woyke T."/>
            <person name="Wu D."/>
            <person name="Pukall R."/>
            <person name="Steenblock K."/>
            <person name="Schneider S."/>
            <person name="Klenk H.-P."/>
            <person name="Eisen J.A."/>
        </authorList>
    </citation>
    <scope>NUCLEOTIDE SEQUENCE [LARGE SCALE GENOMIC DNA]</scope>
    <source>
        <strain evidence="3">DSM 14684 / CIP 108061 / JCM 11494 / NBRC 100937 / ID131577</strain>
    </source>
</reference>
<sequence length="233" mass="25377" precursor="true">MMVPVTHRRTAKLAVLAVSATLLAGGLQPGAAGAKAKIELDPGCYLSNDEGTLTGSGFKPNTTWTAKLSGTQELGNGRTDGRGRIRALFTAPDYNGTSGTRKLTLSVTDGPNVASTSFLMSPLTASFSPSSGDPARLRVRWRVLGIGPNRGVYVHYIRPNGKLRKTLRIGTSDDLCGALKTGPIALFPFRYEFGKWTFQVDTTRRWSARTTPRLLIRFEVKRPSRRRGRRGGR</sequence>
<accession>D3FAG9</accession>
<keyword evidence="3" id="KW-1185">Reference proteome</keyword>
<proteinExistence type="predicted"/>
<dbReference type="STRING" id="469383.Cwoe_0805"/>
<reference evidence="2 3" key="1">
    <citation type="journal article" date="2010" name="Stand. Genomic Sci.">
        <title>Complete genome sequence of Conexibacter woesei type strain (ID131577).</title>
        <authorList>
            <person name="Pukall R."/>
            <person name="Lapidus A."/>
            <person name="Glavina Del Rio T."/>
            <person name="Copeland A."/>
            <person name="Tice H."/>
            <person name="Cheng J.-F."/>
            <person name="Lucas S."/>
            <person name="Chen F."/>
            <person name="Nolan M."/>
            <person name="Bruce D."/>
            <person name="Goodwin L."/>
            <person name="Pitluck S."/>
            <person name="Mavromatis K."/>
            <person name="Ivanova N."/>
            <person name="Ovchinnikova G."/>
            <person name="Pati A."/>
            <person name="Chen A."/>
            <person name="Palaniappan K."/>
            <person name="Land M."/>
            <person name="Hauser L."/>
            <person name="Chang Y.-J."/>
            <person name="Jeffries C.D."/>
            <person name="Chain P."/>
            <person name="Meincke L."/>
            <person name="Sims D."/>
            <person name="Brettin T."/>
            <person name="Detter J.C."/>
            <person name="Rohde M."/>
            <person name="Goeker M."/>
            <person name="Bristow J."/>
            <person name="Eisen J.A."/>
            <person name="Markowitz V."/>
            <person name="Kyrpides N.C."/>
            <person name="Klenk H.-P."/>
            <person name="Hugenholtz P."/>
        </authorList>
    </citation>
    <scope>NUCLEOTIDE SEQUENCE [LARGE SCALE GENOMIC DNA]</scope>
    <source>
        <strain evidence="3">DSM 14684 / CIP 108061 / JCM 11494 / NBRC 100937 / ID131577</strain>
    </source>
</reference>